<dbReference type="Proteomes" id="UP000324748">
    <property type="component" value="Unassembled WGS sequence"/>
</dbReference>
<name>A0A5B0N8T2_PUCGR</name>
<accession>A0A5B0N8T2</accession>
<gene>
    <name evidence="1" type="ORF">PGT21_000644</name>
</gene>
<sequence>MARHARALSASGSGSALAGSAYALHAHGTWSTAHLGTQAELQTCVGIQACFNPTYCLDPPRGSIAHKYIRESVT</sequence>
<comment type="caution">
    <text evidence="1">The sequence shown here is derived from an EMBL/GenBank/DDBJ whole genome shotgun (WGS) entry which is preliminary data.</text>
</comment>
<organism evidence="1 2">
    <name type="scientific">Puccinia graminis f. sp. tritici</name>
    <dbReference type="NCBI Taxonomy" id="56615"/>
    <lineage>
        <taxon>Eukaryota</taxon>
        <taxon>Fungi</taxon>
        <taxon>Dikarya</taxon>
        <taxon>Basidiomycota</taxon>
        <taxon>Pucciniomycotina</taxon>
        <taxon>Pucciniomycetes</taxon>
        <taxon>Pucciniales</taxon>
        <taxon>Pucciniaceae</taxon>
        <taxon>Puccinia</taxon>
    </lineage>
</organism>
<evidence type="ECO:0000313" key="2">
    <source>
        <dbReference type="Proteomes" id="UP000324748"/>
    </source>
</evidence>
<proteinExistence type="predicted"/>
<dbReference type="EMBL" id="VSWC01000114">
    <property type="protein sequence ID" value="KAA1084943.1"/>
    <property type="molecule type" value="Genomic_DNA"/>
</dbReference>
<dbReference type="AlphaFoldDB" id="A0A5B0N8T2"/>
<protein>
    <submittedName>
        <fullName evidence="1">Uncharacterized protein</fullName>
    </submittedName>
</protein>
<reference evidence="1 2" key="1">
    <citation type="submission" date="2019-05" db="EMBL/GenBank/DDBJ databases">
        <title>Emergence of the Ug99 lineage of the wheat stem rust pathogen through somatic hybridization.</title>
        <authorList>
            <person name="Li F."/>
            <person name="Upadhyaya N.M."/>
            <person name="Sperschneider J."/>
            <person name="Matny O."/>
            <person name="Nguyen-Phuc H."/>
            <person name="Mago R."/>
            <person name="Raley C."/>
            <person name="Miller M.E."/>
            <person name="Silverstein K.A.T."/>
            <person name="Henningsen E."/>
            <person name="Hirsch C.D."/>
            <person name="Visser B."/>
            <person name="Pretorius Z.A."/>
            <person name="Steffenson B.J."/>
            <person name="Schwessinger B."/>
            <person name="Dodds P.N."/>
            <person name="Figueroa M."/>
        </authorList>
    </citation>
    <scope>NUCLEOTIDE SEQUENCE [LARGE SCALE GENOMIC DNA]</scope>
    <source>
        <strain evidence="1">21-0</strain>
    </source>
</reference>
<keyword evidence="2" id="KW-1185">Reference proteome</keyword>
<evidence type="ECO:0000313" key="1">
    <source>
        <dbReference type="EMBL" id="KAA1084943.1"/>
    </source>
</evidence>